<protein>
    <recommendedName>
        <fullName evidence="4">Aga1 a-agglutinin anchor subunit</fullName>
    </recommendedName>
</protein>
<feature type="compositionally biased region" description="Low complexity" evidence="1">
    <location>
        <begin position="44"/>
        <end position="83"/>
    </location>
</feature>
<evidence type="ECO:0008006" key="4">
    <source>
        <dbReference type="Google" id="ProtNLM"/>
    </source>
</evidence>
<feature type="compositionally biased region" description="Basic residues" evidence="1">
    <location>
        <begin position="1"/>
        <end position="11"/>
    </location>
</feature>
<dbReference type="Proteomes" id="UP000317257">
    <property type="component" value="Unassembled WGS sequence"/>
</dbReference>
<evidence type="ECO:0000313" key="3">
    <source>
        <dbReference type="Proteomes" id="UP000317257"/>
    </source>
</evidence>
<feature type="compositionally biased region" description="Polar residues" evidence="1">
    <location>
        <begin position="205"/>
        <end position="215"/>
    </location>
</feature>
<comment type="caution">
    <text evidence="2">The sequence shown here is derived from an EMBL/GenBank/DDBJ whole genome shotgun (WGS) entry which is preliminary data.</text>
</comment>
<evidence type="ECO:0000313" key="2">
    <source>
        <dbReference type="EMBL" id="TWU76714.1"/>
    </source>
</evidence>
<feature type="compositionally biased region" description="Low complexity" evidence="1">
    <location>
        <begin position="105"/>
        <end position="118"/>
    </location>
</feature>
<feature type="compositionally biased region" description="Low complexity" evidence="1">
    <location>
        <begin position="143"/>
        <end position="154"/>
    </location>
</feature>
<feature type="region of interest" description="Disordered" evidence="1">
    <location>
        <begin position="1"/>
        <end position="243"/>
    </location>
</feature>
<proteinExistence type="predicted"/>
<accession>A0A5C6GHG8</accession>
<sequence length="483" mass="51928">MSSIHRTRSLRKPTIPPPAEKTAKSATADAAQSGSPSRLPVKPSTRPASVALSSSSTNSTTATASRSSRPVSTAPSRSASTSRKTNGASAPETSKKETSRYPPLSNTSRATARTRPTSAGGGHAEPARRAPKHVRAKSTVTGLTAATLLLPPSSERGGNSGQTTTAQPGHGQTLSVDKSPSTPAKQSVGPEAKTQAEARPRPAFSTLQQHYSPAKSQAPKPLTSAILAPPSPSKRPANVAASAETSRLQAELLQLHLLHRDSQAARAQWHASAKSKLGSRFEQLSRESRGVSDREQLVVESDNILALRRWARGGKCGIEEKVQSLDEIFTELWALSEPAGRYARVVRRFERWVGHMCDAEEARHDAAKMLVQGQDSLFIGELDATWKEECAGLARRLEYWGARLAEIDHVPTQEGAVTCEASSLERMLAGAGHLVHDMLAELRAMEDIEQQALAREDEWIARVNSEDDDDIDTPGAGAIWRLI</sequence>
<evidence type="ECO:0000256" key="1">
    <source>
        <dbReference type="SAM" id="MobiDB-lite"/>
    </source>
</evidence>
<gene>
    <name evidence="2" type="ORF">ED733_002811</name>
</gene>
<feature type="compositionally biased region" description="Polar residues" evidence="1">
    <location>
        <begin position="161"/>
        <end position="185"/>
    </location>
</feature>
<dbReference type="AlphaFoldDB" id="A0A5C6GHG8"/>
<reference evidence="3" key="1">
    <citation type="submission" date="2018-12" db="EMBL/GenBank/DDBJ databases">
        <title>The complete genome of Metarhizium rileyi, a key fungal pathogen of Lepidoptera.</title>
        <authorList>
            <person name="Binneck E."/>
            <person name="Lastra C.C.L."/>
            <person name="Sosa-Gomez D.R."/>
        </authorList>
    </citation>
    <scope>NUCLEOTIDE SEQUENCE [LARGE SCALE GENOMIC DNA]</scope>
    <source>
        <strain evidence="3">Cep018-CH2</strain>
    </source>
</reference>
<dbReference type="EMBL" id="SBHS01000004">
    <property type="protein sequence ID" value="TWU76714.1"/>
    <property type="molecule type" value="Genomic_DNA"/>
</dbReference>
<organism evidence="2 3">
    <name type="scientific">Metarhizium rileyi (strain RCEF 4871)</name>
    <name type="common">Nomuraea rileyi</name>
    <dbReference type="NCBI Taxonomy" id="1649241"/>
    <lineage>
        <taxon>Eukaryota</taxon>
        <taxon>Fungi</taxon>
        <taxon>Dikarya</taxon>
        <taxon>Ascomycota</taxon>
        <taxon>Pezizomycotina</taxon>
        <taxon>Sordariomycetes</taxon>
        <taxon>Hypocreomycetidae</taxon>
        <taxon>Hypocreales</taxon>
        <taxon>Clavicipitaceae</taxon>
        <taxon>Metarhizium</taxon>
    </lineage>
</organism>
<name>A0A5C6GHG8_METRR</name>